<dbReference type="EMBL" id="CAJPDQ010000013">
    <property type="protein sequence ID" value="CAF9918310.1"/>
    <property type="molecule type" value="Genomic_DNA"/>
</dbReference>
<dbReference type="Proteomes" id="UP000664169">
    <property type="component" value="Unassembled WGS sequence"/>
</dbReference>
<reference evidence="3" key="1">
    <citation type="submission" date="2021-03" db="EMBL/GenBank/DDBJ databases">
        <authorList>
            <person name="Tagirdzhanova G."/>
        </authorList>
    </citation>
    <scope>NUCLEOTIDE SEQUENCE</scope>
</reference>
<feature type="compositionally biased region" description="Basic and acidic residues" evidence="1">
    <location>
        <begin position="144"/>
        <end position="169"/>
    </location>
</feature>
<name>A0A8H3IEZ2_9LECA</name>
<feature type="compositionally biased region" description="Polar residues" evidence="1">
    <location>
        <begin position="274"/>
        <end position="305"/>
    </location>
</feature>
<comment type="caution">
    <text evidence="3">The sequence shown here is derived from an EMBL/GenBank/DDBJ whole genome shotgun (WGS) entry which is preliminary data.</text>
</comment>
<gene>
    <name evidence="3" type="ORF">GOMPHAMPRED_001486</name>
</gene>
<accession>A0A8H3IEZ2</accession>
<keyword evidence="4" id="KW-1185">Reference proteome</keyword>
<protein>
    <submittedName>
        <fullName evidence="3">Uncharacterized protein</fullName>
    </submittedName>
</protein>
<proteinExistence type="predicted"/>
<feature type="region of interest" description="Disordered" evidence="1">
    <location>
        <begin position="74"/>
        <end position="381"/>
    </location>
</feature>
<feature type="compositionally biased region" description="Polar residues" evidence="1">
    <location>
        <begin position="367"/>
        <end position="381"/>
    </location>
</feature>
<feature type="compositionally biased region" description="Basic residues" evidence="1">
    <location>
        <begin position="258"/>
        <end position="267"/>
    </location>
</feature>
<evidence type="ECO:0000313" key="3">
    <source>
        <dbReference type="EMBL" id="CAF9918310.1"/>
    </source>
</evidence>
<evidence type="ECO:0000313" key="4">
    <source>
        <dbReference type="Proteomes" id="UP000664169"/>
    </source>
</evidence>
<evidence type="ECO:0000256" key="2">
    <source>
        <dbReference type="SAM" id="SignalP"/>
    </source>
</evidence>
<feature type="compositionally biased region" description="Basic residues" evidence="1">
    <location>
        <begin position="223"/>
        <end position="232"/>
    </location>
</feature>
<dbReference type="AlphaFoldDB" id="A0A8H3IEZ2"/>
<evidence type="ECO:0000256" key="1">
    <source>
        <dbReference type="SAM" id="MobiDB-lite"/>
    </source>
</evidence>
<feature type="chain" id="PRO_5034526017" evidence="2">
    <location>
        <begin position="17"/>
        <end position="381"/>
    </location>
</feature>
<feature type="compositionally biased region" description="Low complexity" evidence="1">
    <location>
        <begin position="306"/>
        <end position="316"/>
    </location>
</feature>
<sequence>MQFCAVLFFVFRITSASDHTLQTSHAKVQAVERKVSNIRHEFESILLPRTPVNGHQTQQQDPISRTRAYSNANLEEFSESPLLKKQRTGARLRSENPPSDLASIPRRPFDGYESQTSAIGVKPPGIKVAPKQEGDTKAISSSQKTEKLNEEQIGRQKGGRTREQKDRRNALARQRRKKSNLAMAERDKSGPQEPKNNMSLEQKRAKETRPREQARIERDKRNVDKRKKHHENKPKNQEMLKSSDAEVGGTGANTLRREGHRKHKSRNPRANGAGKTSSTDRNSLSANSGRRYNLRTQRPSKVPETSSDSVSISSLSMDLRAHERLSDAGSELRTGPLGHAQPAGLDDGLLVAPPGHIPFVEPAPRENSMQQMLRQFQEDSI</sequence>
<feature type="compositionally biased region" description="Basic and acidic residues" evidence="1">
    <location>
        <begin position="201"/>
        <end position="222"/>
    </location>
</feature>
<organism evidence="3 4">
    <name type="scientific">Gomphillus americanus</name>
    <dbReference type="NCBI Taxonomy" id="1940652"/>
    <lineage>
        <taxon>Eukaryota</taxon>
        <taxon>Fungi</taxon>
        <taxon>Dikarya</taxon>
        <taxon>Ascomycota</taxon>
        <taxon>Pezizomycotina</taxon>
        <taxon>Lecanoromycetes</taxon>
        <taxon>OSLEUM clade</taxon>
        <taxon>Ostropomycetidae</taxon>
        <taxon>Ostropales</taxon>
        <taxon>Graphidaceae</taxon>
        <taxon>Gomphilloideae</taxon>
        <taxon>Gomphillus</taxon>
    </lineage>
</organism>
<feature type="signal peptide" evidence="2">
    <location>
        <begin position="1"/>
        <end position="16"/>
    </location>
</feature>
<feature type="compositionally biased region" description="Basic and acidic residues" evidence="1">
    <location>
        <begin position="233"/>
        <end position="244"/>
    </location>
</feature>
<keyword evidence="2" id="KW-0732">Signal</keyword>